<feature type="transmembrane region" description="Helical" evidence="5">
    <location>
        <begin position="360"/>
        <end position="378"/>
    </location>
</feature>
<evidence type="ECO:0000313" key="7">
    <source>
        <dbReference type="EMBL" id="MFC1442209.1"/>
    </source>
</evidence>
<comment type="caution">
    <text evidence="7">The sequence shown here is derived from an EMBL/GenBank/DDBJ whole genome shotgun (WGS) entry which is preliminary data.</text>
</comment>
<dbReference type="EMBL" id="JBEUKS010000011">
    <property type="protein sequence ID" value="MFC1442209.1"/>
    <property type="molecule type" value="Genomic_DNA"/>
</dbReference>
<dbReference type="InterPro" id="IPR036259">
    <property type="entry name" value="MFS_trans_sf"/>
</dbReference>
<accession>A0ABV6XVC1</accession>
<gene>
    <name evidence="7" type="ORF">ABUW04_28550</name>
</gene>
<organism evidence="7 8">
    <name type="scientific">Streptacidiphilus jeojiensis</name>
    <dbReference type="NCBI Taxonomy" id="3229225"/>
    <lineage>
        <taxon>Bacteria</taxon>
        <taxon>Bacillati</taxon>
        <taxon>Actinomycetota</taxon>
        <taxon>Actinomycetes</taxon>
        <taxon>Kitasatosporales</taxon>
        <taxon>Streptomycetaceae</taxon>
        <taxon>Streptacidiphilus</taxon>
    </lineage>
</organism>
<evidence type="ECO:0000313" key="8">
    <source>
        <dbReference type="Proteomes" id="UP001592581"/>
    </source>
</evidence>
<proteinExistence type="predicted"/>
<dbReference type="Proteomes" id="UP001592581">
    <property type="component" value="Unassembled WGS sequence"/>
</dbReference>
<dbReference type="PANTHER" id="PTHR42910:SF1">
    <property type="entry name" value="MAJOR FACILITATOR SUPERFAMILY (MFS) PROFILE DOMAIN-CONTAINING PROTEIN"/>
    <property type="match status" value="1"/>
</dbReference>
<evidence type="ECO:0000256" key="5">
    <source>
        <dbReference type="SAM" id="Phobius"/>
    </source>
</evidence>
<feature type="transmembrane region" description="Helical" evidence="5">
    <location>
        <begin position="121"/>
        <end position="143"/>
    </location>
</feature>
<feature type="transmembrane region" description="Helical" evidence="5">
    <location>
        <begin position="155"/>
        <end position="180"/>
    </location>
</feature>
<feature type="transmembrane region" description="Helical" evidence="5">
    <location>
        <begin position="98"/>
        <end position="115"/>
    </location>
</feature>
<feature type="transmembrane region" description="Helical" evidence="5">
    <location>
        <begin position="297"/>
        <end position="316"/>
    </location>
</feature>
<feature type="transmembrane region" description="Helical" evidence="5">
    <location>
        <begin position="69"/>
        <end position="89"/>
    </location>
</feature>
<dbReference type="PANTHER" id="PTHR42910">
    <property type="entry name" value="TRANSPORTER SCO4007-RELATED"/>
    <property type="match status" value="1"/>
</dbReference>
<protein>
    <submittedName>
        <fullName evidence="7">MFS transporter</fullName>
    </submittedName>
</protein>
<dbReference type="Gene3D" id="1.20.1250.20">
    <property type="entry name" value="MFS general substrate transporter like domains"/>
    <property type="match status" value="1"/>
</dbReference>
<dbReference type="PROSITE" id="PS50850">
    <property type="entry name" value="MFS"/>
    <property type="match status" value="1"/>
</dbReference>
<name>A0ABV6XVC1_9ACTN</name>
<feature type="domain" description="Major facilitator superfamily (MFS) profile" evidence="6">
    <location>
        <begin position="32"/>
        <end position="410"/>
    </location>
</feature>
<feature type="transmembrane region" description="Helical" evidence="5">
    <location>
        <begin position="268"/>
        <end position="290"/>
    </location>
</feature>
<evidence type="ECO:0000256" key="1">
    <source>
        <dbReference type="ARBA" id="ARBA00004651"/>
    </source>
</evidence>
<feature type="transmembrane region" description="Helical" evidence="5">
    <location>
        <begin position="186"/>
        <end position="205"/>
    </location>
</feature>
<keyword evidence="4 5" id="KW-0472">Membrane</keyword>
<sequence length="417" mass="43318">MRDTQQGRPAPVTGTPAVQGASELSPARLRRVILVLAIGCGMAVANIYYAQPVLAPIASAFGVSQGSTALVVTLTQLGYALGMVLLLPLGDLLENRALASRTLLVTAAALLAAGLSPDFGFFLAMSVLVGMTSVVAQILVPLAAHLAPERERGKVVGTVMTGLLLGILLARTVSSLIAAAWGWRTIYLVSAVLMVALSVLLVRVLPKRQPDHAGTYPQLMLSIGRLVREEPALRRRALCQALMFGAFSCFWTSVSFELIGRHHLGQVGIGLFALVGAAGAAAAPLAGWLGDRGHGRLGSGLALALAVVAMLLAGLWAGNLVLLALAGVLLDLAVQSHQVLSQREIYGLRADARARINTVFMTSVFLGGALATGVSGAVHDSYGWTGVTLLGAALPLVGLAVWVVSTLGQLREARSRG</sequence>
<comment type="subcellular location">
    <subcellularLocation>
        <location evidence="1">Cell membrane</location>
        <topology evidence="1">Multi-pass membrane protein</topology>
    </subcellularLocation>
</comment>
<evidence type="ECO:0000256" key="4">
    <source>
        <dbReference type="ARBA" id="ARBA00023136"/>
    </source>
</evidence>
<evidence type="ECO:0000256" key="3">
    <source>
        <dbReference type="ARBA" id="ARBA00022989"/>
    </source>
</evidence>
<feature type="transmembrane region" description="Helical" evidence="5">
    <location>
        <begin position="384"/>
        <end position="407"/>
    </location>
</feature>
<keyword evidence="8" id="KW-1185">Reference proteome</keyword>
<evidence type="ECO:0000256" key="2">
    <source>
        <dbReference type="ARBA" id="ARBA00022692"/>
    </source>
</evidence>
<dbReference type="InterPro" id="IPR020846">
    <property type="entry name" value="MFS_dom"/>
</dbReference>
<reference evidence="7 8" key="1">
    <citation type="submission" date="2024-06" db="EMBL/GenBank/DDBJ databases">
        <authorList>
            <person name="Lee S.D."/>
        </authorList>
    </citation>
    <scope>NUCLEOTIDE SEQUENCE [LARGE SCALE GENOMIC DNA]</scope>
    <source>
        <strain evidence="7 8">N1-10</strain>
    </source>
</reference>
<evidence type="ECO:0000259" key="6">
    <source>
        <dbReference type="PROSITE" id="PS50850"/>
    </source>
</evidence>
<keyword evidence="2 5" id="KW-0812">Transmembrane</keyword>
<dbReference type="RefSeq" id="WP_380567212.1">
    <property type="nucleotide sequence ID" value="NZ_JBEUKS010000011.1"/>
</dbReference>
<dbReference type="CDD" id="cd17324">
    <property type="entry name" value="MFS_NepI_like"/>
    <property type="match status" value="1"/>
</dbReference>
<dbReference type="Pfam" id="PF07690">
    <property type="entry name" value="MFS_1"/>
    <property type="match status" value="1"/>
</dbReference>
<dbReference type="InterPro" id="IPR011701">
    <property type="entry name" value="MFS"/>
</dbReference>
<keyword evidence="3 5" id="KW-1133">Transmembrane helix</keyword>
<feature type="transmembrane region" description="Helical" evidence="5">
    <location>
        <begin position="32"/>
        <end position="49"/>
    </location>
</feature>
<dbReference type="SUPFAM" id="SSF103473">
    <property type="entry name" value="MFS general substrate transporter"/>
    <property type="match status" value="1"/>
</dbReference>